<evidence type="ECO:0000313" key="2">
    <source>
        <dbReference type="Proteomes" id="UP001157006"/>
    </source>
</evidence>
<gene>
    <name evidence="1" type="ORF">VFH_II084360</name>
</gene>
<protein>
    <submittedName>
        <fullName evidence="1">Uncharacterized protein</fullName>
    </submittedName>
</protein>
<dbReference type="AlphaFoldDB" id="A0AAV0ZHU0"/>
<sequence length="257" mass="29351">MPVIDWALSLRPRSLFIVTTASKKKTLSFSKHTNSPFLSTLNDDYLPHHIRSSNAVAPPQRIILRRLQLPVLSSILLPHLTRDASFSLIHHLKSNLILISDSVPLRQRTLCICLSTPATSFSFDSTPSSSRRHLSIIITPPLIHHHLRPRSTANQLRFERVNRKPERSLNRRYSAGCDTTHMLNQRFRVQPVYFMLDCKGILNSFSFSSKKVTFSLGHLFELVCKLGQEFVESIALLGRGLISFYKWFKANGISFDK</sequence>
<dbReference type="EMBL" id="OX451737">
    <property type="protein sequence ID" value="CAI8597496.1"/>
    <property type="molecule type" value="Genomic_DNA"/>
</dbReference>
<name>A0AAV0ZHU0_VICFA</name>
<proteinExistence type="predicted"/>
<evidence type="ECO:0000313" key="1">
    <source>
        <dbReference type="EMBL" id="CAI8597496.1"/>
    </source>
</evidence>
<keyword evidence="2" id="KW-1185">Reference proteome</keyword>
<dbReference type="Proteomes" id="UP001157006">
    <property type="component" value="Chromosome 2"/>
</dbReference>
<reference evidence="1 2" key="1">
    <citation type="submission" date="2023-01" db="EMBL/GenBank/DDBJ databases">
        <authorList>
            <person name="Kreplak J."/>
        </authorList>
    </citation>
    <scope>NUCLEOTIDE SEQUENCE [LARGE SCALE GENOMIC DNA]</scope>
</reference>
<accession>A0AAV0ZHU0</accession>
<organism evidence="1 2">
    <name type="scientific">Vicia faba</name>
    <name type="common">Broad bean</name>
    <name type="synonym">Faba vulgaris</name>
    <dbReference type="NCBI Taxonomy" id="3906"/>
    <lineage>
        <taxon>Eukaryota</taxon>
        <taxon>Viridiplantae</taxon>
        <taxon>Streptophyta</taxon>
        <taxon>Embryophyta</taxon>
        <taxon>Tracheophyta</taxon>
        <taxon>Spermatophyta</taxon>
        <taxon>Magnoliopsida</taxon>
        <taxon>eudicotyledons</taxon>
        <taxon>Gunneridae</taxon>
        <taxon>Pentapetalae</taxon>
        <taxon>rosids</taxon>
        <taxon>fabids</taxon>
        <taxon>Fabales</taxon>
        <taxon>Fabaceae</taxon>
        <taxon>Papilionoideae</taxon>
        <taxon>50 kb inversion clade</taxon>
        <taxon>NPAAA clade</taxon>
        <taxon>Hologalegina</taxon>
        <taxon>IRL clade</taxon>
        <taxon>Fabeae</taxon>
        <taxon>Vicia</taxon>
    </lineage>
</organism>